<organism evidence="2 3">
    <name type="scientific">Acanthamoeba castellanii (strain ATCC 30010 / Neff)</name>
    <dbReference type="NCBI Taxonomy" id="1257118"/>
    <lineage>
        <taxon>Eukaryota</taxon>
        <taxon>Amoebozoa</taxon>
        <taxon>Discosea</taxon>
        <taxon>Longamoebia</taxon>
        <taxon>Centramoebida</taxon>
        <taxon>Acanthamoebidae</taxon>
        <taxon>Acanthamoeba</taxon>
    </lineage>
</organism>
<gene>
    <name evidence="2" type="ORF">ACA1_006070</name>
</gene>
<evidence type="ECO:0000313" key="3">
    <source>
        <dbReference type="Proteomes" id="UP000011083"/>
    </source>
</evidence>
<dbReference type="InterPro" id="IPR025975">
    <property type="entry name" value="Polysacc_lyase"/>
</dbReference>
<evidence type="ECO:0000256" key="1">
    <source>
        <dbReference type="SAM" id="SignalP"/>
    </source>
</evidence>
<dbReference type="Pfam" id="PF14099">
    <property type="entry name" value="Polysacc_lyase"/>
    <property type="match status" value="1"/>
</dbReference>
<reference evidence="2 3" key="1">
    <citation type="journal article" date="2013" name="Genome Biol.">
        <title>Genome of Acanthamoeba castellanii highlights extensive lateral gene transfer and early evolution of tyrosine kinase signaling.</title>
        <authorList>
            <person name="Clarke M."/>
            <person name="Lohan A.J."/>
            <person name="Liu B."/>
            <person name="Lagkouvardos I."/>
            <person name="Roy S."/>
            <person name="Zafar N."/>
            <person name="Bertelli C."/>
            <person name="Schilde C."/>
            <person name="Kianianmomeni A."/>
            <person name="Burglin T.R."/>
            <person name="Frech C."/>
            <person name="Turcotte B."/>
            <person name="Kopec K.O."/>
            <person name="Synnott J.M."/>
            <person name="Choo C."/>
            <person name="Paponov I."/>
            <person name="Finkler A."/>
            <person name="Soon Heng Tan C."/>
            <person name="Hutchins A.P."/>
            <person name="Weinmeier T."/>
            <person name="Rattei T."/>
            <person name="Chu J.S."/>
            <person name="Gimenez G."/>
            <person name="Irimia M."/>
            <person name="Rigden D.J."/>
            <person name="Fitzpatrick D.A."/>
            <person name="Lorenzo-Morales J."/>
            <person name="Bateman A."/>
            <person name="Chiu C.H."/>
            <person name="Tang P."/>
            <person name="Hegemann P."/>
            <person name="Fromm H."/>
            <person name="Raoult D."/>
            <person name="Greub G."/>
            <person name="Miranda-Saavedra D."/>
            <person name="Chen N."/>
            <person name="Nash P."/>
            <person name="Ginger M.L."/>
            <person name="Horn M."/>
            <person name="Schaap P."/>
            <person name="Caler L."/>
            <person name="Loftus B."/>
        </authorList>
    </citation>
    <scope>NUCLEOTIDE SEQUENCE [LARGE SCALE GENOMIC DNA]</scope>
    <source>
        <strain evidence="2 3">Neff</strain>
    </source>
</reference>
<accession>L8HG12</accession>
<dbReference type="Gene3D" id="2.60.120.200">
    <property type="match status" value="1"/>
</dbReference>
<evidence type="ECO:0000313" key="2">
    <source>
        <dbReference type="EMBL" id="ELR24474.1"/>
    </source>
</evidence>
<dbReference type="Proteomes" id="UP000011083">
    <property type="component" value="Unassembled WGS sequence"/>
</dbReference>
<name>L8HG12_ACACF</name>
<dbReference type="VEuPathDB" id="AmoebaDB:ACA1_006070"/>
<keyword evidence="1" id="KW-0732">Signal</keyword>
<feature type="signal peptide" evidence="1">
    <location>
        <begin position="1"/>
        <end position="26"/>
    </location>
</feature>
<proteinExistence type="predicted"/>
<dbReference type="GeneID" id="14925498"/>
<feature type="chain" id="PRO_5003990716" evidence="1">
    <location>
        <begin position="27"/>
        <end position="263"/>
    </location>
</feature>
<dbReference type="AlphaFoldDB" id="L8HG12"/>
<protein>
    <submittedName>
        <fullName evidence="2">Uncharacterized protein</fullName>
    </submittedName>
</protein>
<sequence length="263" mass="29881">MQHRSVAYVAVGLVLMMAALVATAEAGCANIPRSGWHKQYSLNFTNNDYQHYFRLQYSWNDHNPAGQQRHFALGRVGGRPGLHVTVLPNDLPHEKDSATDPRSELRDQVTPLTLEHEFMFEWSYYLDPDTDWANMKAFIQQNFGKGAATNLDVRSGQYEYSSLISGSAGAKRHWNLATWIASPTKDVGRWVDWLIQYKPSATDGYVKVYRGDAGQSCKLVFSVTGATMWDNFNDGYFKLGVYRHIDNVLASLWLTDFTLSKRQ</sequence>
<dbReference type="RefSeq" id="XP_004355048.1">
    <property type="nucleotide sequence ID" value="XM_004354996.1"/>
</dbReference>
<keyword evidence="3" id="KW-1185">Reference proteome</keyword>
<dbReference type="EMBL" id="KB007817">
    <property type="protein sequence ID" value="ELR24474.1"/>
    <property type="molecule type" value="Genomic_DNA"/>
</dbReference>
<dbReference type="KEGG" id="acan:ACA1_006070"/>